<protein>
    <submittedName>
        <fullName evidence="1">Uncharacterized protein</fullName>
    </submittedName>
</protein>
<evidence type="ECO:0000313" key="2">
    <source>
        <dbReference type="Proteomes" id="UP000075714"/>
    </source>
</evidence>
<sequence length="183" mass="19474">MPGAFVHAPAQILTCINAVRYDPFVMADVPCFSVVQTPATNLRRPQRWNLTINNALIDAAISHNGLQIEKEQIITNSMRISLGLPDLPNLVRAAGYNPASVTFNLASGQASARAVVASWFCSTGSRNNMFSCLFEEVGIASGSEFITMMFGCVGLKGSQKNGAVFVLAPCKGGDDQSFLIGAS</sequence>
<accession>A0A150GWA8</accession>
<name>A0A150GWA8_GONPE</name>
<evidence type="ECO:0000313" key="1">
    <source>
        <dbReference type="EMBL" id="KXZ54141.1"/>
    </source>
</evidence>
<comment type="caution">
    <text evidence="1">The sequence shown here is derived from an EMBL/GenBank/DDBJ whole genome shotgun (WGS) entry which is preliminary data.</text>
</comment>
<organism evidence="1 2">
    <name type="scientific">Gonium pectorale</name>
    <name type="common">Green alga</name>
    <dbReference type="NCBI Taxonomy" id="33097"/>
    <lineage>
        <taxon>Eukaryota</taxon>
        <taxon>Viridiplantae</taxon>
        <taxon>Chlorophyta</taxon>
        <taxon>core chlorophytes</taxon>
        <taxon>Chlorophyceae</taxon>
        <taxon>CS clade</taxon>
        <taxon>Chlamydomonadales</taxon>
        <taxon>Volvocaceae</taxon>
        <taxon>Gonium</taxon>
    </lineage>
</organism>
<dbReference type="EMBL" id="LSYV01000006">
    <property type="protein sequence ID" value="KXZ54141.1"/>
    <property type="molecule type" value="Genomic_DNA"/>
</dbReference>
<dbReference type="Gene3D" id="3.40.33.10">
    <property type="entry name" value="CAP"/>
    <property type="match status" value="1"/>
</dbReference>
<dbReference type="CDD" id="cd05379">
    <property type="entry name" value="CAP_bacterial"/>
    <property type="match status" value="1"/>
</dbReference>
<proteinExistence type="predicted"/>
<gene>
    <name evidence="1" type="ORF">GPECTOR_5g240</name>
</gene>
<dbReference type="InterPro" id="IPR035940">
    <property type="entry name" value="CAP_sf"/>
</dbReference>
<reference evidence="2" key="1">
    <citation type="journal article" date="2016" name="Nat. Commun.">
        <title>The Gonium pectorale genome demonstrates co-option of cell cycle regulation during the evolution of multicellularity.</title>
        <authorList>
            <person name="Hanschen E.R."/>
            <person name="Marriage T.N."/>
            <person name="Ferris P.J."/>
            <person name="Hamaji T."/>
            <person name="Toyoda A."/>
            <person name="Fujiyama A."/>
            <person name="Neme R."/>
            <person name="Noguchi H."/>
            <person name="Minakuchi Y."/>
            <person name="Suzuki M."/>
            <person name="Kawai-Toyooka H."/>
            <person name="Smith D.R."/>
            <person name="Sparks H."/>
            <person name="Anderson J."/>
            <person name="Bakaric R."/>
            <person name="Luria V."/>
            <person name="Karger A."/>
            <person name="Kirschner M.W."/>
            <person name="Durand P.M."/>
            <person name="Michod R.E."/>
            <person name="Nozaki H."/>
            <person name="Olson B.J."/>
        </authorList>
    </citation>
    <scope>NUCLEOTIDE SEQUENCE [LARGE SCALE GENOMIC DNA]</scope>
    <source>
        <strain evidence="2">NIES-2863</strain>
    </source>
</reference>
<dbReference type="Proteomes" id="UP000075714">
    <property type="component" value="Unassembled WGS sequence"/>
</dbReference>
<keyword evidence="2" id="KW-1185">Reference proteome</keyword>
<dbReference type="AlphaFoldDB" id="A0A150GWA8"/>